<evidence type="ECO:0000256" key="6">
    <source>
        <dbReference type="ARBA" id="ARBA00022833"/>
    </source>
</evidence>
<dbReference type="GO" id="GO:0046872">
    <property type="term" value="F:metal ion binding"/>
    <property type="evidence" value="ECO:0007669"/>
    <property type="project" value="UniProtKB-KW"/>
</dbReference>
<protein>
    <recommendedName>
        <fullName evidence="3 10">Alpha-mannosidase</fullName>
        <ecNumber evidence="10">3.2.1.-</ecNumber>
    </recommendedName>
</protein>
<proteinExistence type="inferred from homology"/>
<dbReference type="InterPro" id="IPR011013">
    <property type="entry name" value="Gal_mutarotase_sf_dom"/>
</dbReference>
<dbReference type="Gene3D" id="2.60.40.1180">
    <property type="entry name" value="Golgi alpha-mannosidase II"/>
    <property type="match status" value="1"/>
</dbReference>
<dbReference type="Gene3D" id="3.20.110.10">
    <property type="entry name" value="Glycoside hydrolase 38, N terminal domain"/>
    <property type="match status" value="1"/>
</dbReference>
<dbReference type="SUPFAM" id="SSF88688">
    <property type="entry name" value="Families 57/38 glycoside transferase middle domain"/>
    <property type="match status" value="1"/>
</dbReference>
<dbReference type="InterPro" id="IPR013780">
    <property type="entry name" value="Glyco_hydro_b"/>
</dbReference>
<evidence type="ECO:0000256" key="2">
    <source>
        <dbReference type="ARBA" id="ARBA00009792"/>
    </source>
</evidence>
<evidence type="ECO:0000256" key="5">
    <source>
        <dbReference type="ARBA" id="ARBA00022801"/>
    </source>
</evidence>
<organism evidence="12">
    <name type="scientific">Anoplophora glabripennis</name>
    <name type="common">Asian longhorn beetle</name>
    <name type="synonym">Anoplophora nobilis</name>
    <dbReference type="NCBI Taxonomy" id="217634"/>
    <lineage>
        <taxon>Eukaryota</taxon>
        <taxon>Metazoa</taxon>
        <taxon>Ecdysozoa</taxon>
        <taxon>Arthropoda</taxon>
        <taxon>Hexapoda</taxon>
        <taxon>Insecta</taxon>
        <taxon>Pterygota</taxon>
        <taxon>Neoptera</taxon>
        <taxon>Endopterygota</taxon>
        <taxon>Coleoptera</taxon>
        <taxon>Polyphaga</taxon>
        <taxon>Cucujiformia</taxon>
        <taxon>Chrysomeloidea</taxon>
        <taxon>Cerambycidae</taxon>
        <taxon>Lamiinae</taxon>
        <taxon>Lamiini</taxon>
        <taxon>Anoplophora</taxon>
    </lineage>
</organism>
<dbReference type="Pfam" id="PF01074">
    <property type="entry name" value="Glyco_hydro_38N"/>
    <property type="match status" value="1"/>
</dbReference>
<keyword evidence="6 10" id="KW-0862">Zinc</keyword>
<dbReference type="InterPro" id="IPR011682">
    <property type="entry name" value="Glyco_hydro_38_C"/>
</dbReference>
<comment type="catalytic activity">
    <reaction evidence="1">
        <text>Hydrolysis of terminal, non-reducing alpha-D-mannose residues in alpha-D-mannosides.</text>
        <dbReference type="EC" id="3.2.1.24"/>
    </reaction>
</comment>
<feature type="chain" id="PRO_5017851561" description="Alpha-mannosidase" evidence="10">
    <location>
        <begin position="17"/>
        <end position="984"/>
    </location>
</feature>
<evidence type="ECO:0000256" key="9">
    <source>
        <dbReference type="ARBA" id="ARBA00023295"/>
    </source>
</evidence>
<dbReference type="GO" id="GO:0030246">
    <property type="term" value="F:carbohydrate binding"/>
    <property type="evidence" value="ECO:0007669"/>
    <property type="project" value="InterPro"/>
</dbReference>
<evidence type="ECO:0000256" key="8">
    <source>
        <dbReference type="ARBA" id="ARBA00023180"/>
    </source>
</evidence>
<dbReference type="Pfam" id="PF17677">
    <property type="entry name" value="Glyco_hydro38C2"/>
    <property type="match status" value="1"/>
</dbReference>
<dbReference type="Pfam" id="PF07748">
    <property type="entry name" value="Glyco_hydro_38C"/>
    <property type="match status" value="1"/>
</dbReference>
<feature type="signal peptide" evidence="10">
    <location>
        <begin position="1"/>
        <end position="16"/>
    </location>
</feature>
<dbReference type="EC" id="3.2.1.-" evidence="10"/>
<evidence type="ECO:0000313" key="12">
    <source>
        <dbReference type="EMBL" id="JAB63789.1"/>
    </source>
</evidence>
<comment type="similarity">
    <text evidence="2 10">Belongs to the glycosyl hydrolase 38 family.</text>
</comment>
<sequence length="984" mass="112222">MKIIGIIVLCVGVIQGKPFINYTEESTCPGYDACHTVYSDRLNVHLVPHSHDDVGWLYTVDQYYYKRVQYTITTVVRSLLDNPEGRFIQVETAFFYSWWKEQSDETKAQVRQLINEGRLEISNGAWSMNDEADVHYQSTIDQFTLGLRFIEDVLGKCARPKGGWQIDPFGHSREHASLLAQMGMDSLFFARIDYRDRRKRHAEKTSDMLWRSSANLGTSSNIFTSVLYNHYSAPGGFCFDINCSDAPIVTDPDSSEYNWASVVKSFANYVNGQSTHYPTNNVLITMGDDFQWQNAEQYYINLDRLIEGFKKFKPTISDKEINIIYSTPSCYAKAVKDAVEANNIELNVKTDDFFPYADGINSVWSGYFTSRPTSKRLERFANNLHQISKQILALGQKPYNGDNLLSQAMGVMQHHDAITGTEKTMVERDYHKRIAKGMETAISDISTSLTSILGLEIDLNLKLCLLANVSICDESDKDEFTVLIYNPLARTTSHYIQIPVNDGTWKVTGPSGEEVENHLTNPIRNFSYISKITEDKILPKVLFFRAENLPALGYKVYRFEKVSSVSNSVREEAMAVDQMGFEDRYVDFDLDTGLLKSITINGVTLGVKQNMMFYNGSARMTGAYIFRPDTDYRDAIEFGDVQTSVLINDGNIVREVRQMWKDWVTQIIRIYKDEDFIEFDWAVGPVDISDHHGKELITRYSTNLEDTDGVFYTDSNGREIIDRQKDYRPTYRYTNEEPQAGNYYPVNSKILIKDETNEFAVLTDRSEGGSSLNSAEVELMLLRVATDDDSRGVGENLNEQEFAQGLVARGSHFVTLGRITEGNNGRTMAAVERDIAQRKLLQPWVFYTSEETPLEERSFLKKELPPNVHLLTLESWNATGGNTFLIRLEHILENDEDPNLSQEVTIDISDLFDTFTITSMKEFMLAANTPLEESNRFVWPQVVENESSSSPLHKKNRLARDESDLKITLAPMQIRTFVATVEFN</sequence>
<dbReference type="GO" id="GO:0005764">
    <property type="term" value="C:lysosome"/>
    <property type="evidence" value="ECO:0007669"/>
    <property type="project" value="TreeGrafter"/>
</dbReference>
<evidence type="ECO:0000256" key="4">
    <source>
        <dbReference type="ARBA" id="ARBA00022723"/>
    </source>
</evidence>
<dbReference type="FunFam" id="1.20.1270.50:FF:000002">
    <property type="entry name" value="Alpha-mannosidase"/>
    <property type="match status" value="1"/>
</dbReference>
<dbReference type="AlphaFoldDB" id="V5GIA6"/>
<dbReference type="InterPro" id="IPR041147">
    <property type="entry name" value="GH38_C"/>
</dbReference>
<keyword evidence="5 10" id="KW-0378">Hydrolase</keyword>
<dbReference type="InterPro" id="IPR050843">
    <property type="entry name" value="Glycosyl_Hydrlase_38"/>
</dbReference>
<keyword evidence="7" id="KW-1015">Disulfide bond</keyword>
<accession>V5GIA6</accession>
<dbReference type="InterPro" id="IPR037094">
    <property type="entry name" value="Glyco_hydro_38_cen_sf"/>
</dbReference>
<dbReference type="InterPro" id="IPR015341">
    <property type="entry name" value="Glyco_hydro_38_cen"/>
</dbReference>
<dbReference type="SUPFAM" id="SSF88713">
    <property type="entry name" value="Glycoside hydrolase/deacetylase"/>
    <property type="match status" value="1"/>
</dbReference>
<dbReference type="EMBL" id="GALX01004677">
    <property type="protein sequence ID" value="JAB63789.1"/>
    <property type="molecule type" value="Transcribed_RNA"/>
</dbReference>
<evidence type="ECO:0000256" key="1">
    <source>
        <dbReference type="ARBA" id="ARBA00000365"/>
    </source>
</evidence>
<dbReference type="InterPro" id="IPR028995">
    <property type="entry name" value="Glyco_hydro_57/38_cen_sf"/>
</dbReference>
<dbReference type="Gene3D" id="2.60.40.1360">
    <property type="match status" value="1"/>
</dbReference>
<dbReference type="Pfam" id="PF09261">
    <property type="entry name" value="Alpha-mann_mid"/>
    <property type="match status" value="1"/>
</dbReference>
<name>V5GIA6_ANOGL</name>
<evidence type="ECO:0000256" key="7">
    <source>
        <dbReference type="ARBA" id="ARBA00023157"/>
    </source>
</evidence>
<dbReference type="GO" id="GO:0006013">
    <property type="term" value="P:mannose metabolic process"/>
    <property type="evidence" value="ECO:0007669"/>
    <property type="project" value="InterPro"/>
</dbReference>
<keyword evidence="10" id="KW-0732">Signal</keyword>
<gene>
    <name evidence="12" type="primary">MA2B1</name>
</gene>
<dbReference type="SUPFAM" id="SSF74650">
    <property type="entry name" value="Galactose mutarotase-like"/>
    <property type="match status" value="1"/>
</dbReference>
<comment type="cofactor">
    <cofactor evidence="10">
        <name>Zn(2+)</name>
        <dbReference type="ChEBI" id="CHEBI:29105"/>
    </cofactor>
    <text evidence="10">Binds 1 zinc ion per subunit.</text>
</comment>
<dbReference type="Gene3D" id="2.70.98.30">
    <property type="entry name" value="Golgi alpha-mannosidase II, domain 4"/>
    <property type="match status" value="1"/>
</dbReference>
<dbReference type="FunFam" id="1.20.1270.50:FF:000003">
    <property type="entry name" value="Alpha-mannosidase"/>
    <property type="match status" value="1"/>
</dbReference>
<keyword evidence="8" id="KW-0325">Glycoprotein</keyword>
<dbReference type="PANTHER" id="PTHR11607">
    <property type="entry name" value="ALPHA-MANNOSIDASE"/>
    <property type="match status" value="1"/>
</dbReference>
<dbReference type="FunFam" id="2.70.98.30:FF:000003">
    <property type="entry name" value="Alpha-mannosidase"/>
    <property type="match status" value="1"/>
</dbReference>
<dbReference type="GO" id="GO:0004559">
    <property type="term" value="F:alpha-mannosidase activity"/>
    <property type="evidence" value="ECO:0007669"/>
    <property type="project" value="UniProtKB-EC"/>
</dbReference>
<reference evidence="12" key="1">
    <citation type="submission" date="2013-07" db="EMBL/GenBank/DDBJ databases">
        <title>Midgut Transcriptome Profiling of Anoplphora glabripennis, a Lignocellulose Degrading, Wood-Boring Cerambycid.</title>
        <authorList>
            <person name="Scully E.D."/>
            <person name="Hoover K."/>
            <person name="Carlson J.E."/>
            <person name="Tien M."/>
            <person name="Geib S.M."/>
        </authorList>
    </citation>
    <scope>NUCLEOTIDE SEQUENCE</scope>
</reference>
<evidence type="ECO:0000259" key="11">
    <source>
        <dbReference type="SMART" id="SM00872"/>
    </source>
</evidence>
<dbReference type="InterPro" id="IPR011330">
    <property type="entry name" value="Glyco_hydro/deAcase_b/a-brl"/>
</dbReference>
<dbReference type="PANTHER" id="PTHR11607:SF3">
    <property type="entry name" value="LYSOSOMAL ALPHA-MANNOSIDASE"/>
    <property type="match status" value="1"/>
</dbReference>
<evidence type="ECO:0000256" key="3">
    <source>
        <dbReference type="ARBA" id="ARBA00012752"/>
    </source>
</evidence>
<keyword evidence="9 10" id="KW-0326">Glycosidase</keyword>
<evidence type="ECO:0000256" key="10">
    <source>
        <dbReference type="RuleBase" id="RU361199"/>
    </source>
</evidence>
<feature type="domain" description="Glycoside hydrolase family 38 central" evidence="11">
    <location>
        <begin position="362"/>
        <end position="434"/>
    </location>
</feature>
<dbReference type="Gene3D" id="1.20.1270.50">
    <property type="entry name" value="Glycoside hydrolase family 38, central domain"/>
    <property type="match status" value="2"/>
</dbReference>
<keyword evidence="4 10" id="KW-0479">Metal-binding</keyword>
<dbReference type="FunFam" id="3.20.110.10:FF:000001">
    <property type="entry name" value="Alpha-mannosidase"/>
    <property type="match status" value="1"/>
</dbReference>
<dbReference type="InterPro" id="IPR027291">
    <property type="entry name" value="Glyco_hydro_38_N_sf"/>
</dbReference>
<dbReference type="CDD" id="cd10810">
    <property type="entry name" value="GH38N_AMII_LAM_like"/>
    <property type="match status" value="1"/>
</dbReference>
<dbReference type="SMART" id="SM00872">
    <property type="entry name" value="Alpha-mann_mid"/>
    <property type="match status" value="1"/>
</dbReference>
<dbReference type="InterPro" id="IPR000602">
    <property type="entry name" value="Glyco_hydro_38_N"/>
</dbReference>